<dbReference type="Proteomes" id="UP000564704">
    <property type="component" value="Unassembled WGS sequence"/>
</dbReference>
<proteinExistence type="predicted"/>
<comment type="caution">
    <text evidence="2">The sequence shown here is derived from an EMBL/GenBank/DDBJ whole genome shotgun (WGS) entry which is preliminary data.</text>
</comment>
<name>A0A844CYE8_9RHOB</name>
<organism evidence="2 3">
    <name type="scientific">Roseovarius bejariae</name>
    <dbReference type="NCBI Taxonomy" id="2576383"/>
    <lineage>
        <taxon>Bacteria</taxon>
        <taxon>Pseudomonadati</taxon>
        <taxon>Pseudomonadota</taxon>
        <taxon>Alphaproteobacteria</taxon>
        <taxon>Rhodobacterales</taxon>
        <taxon>Roseobacteraceae</taxon>
        <taxon>Roseovarius</taxon>
    </lineage>
</organism>
<evidence type="ECO:0000313" key="3">
    <source>
        <dbReference type="Proteomes" id="UP000564704"/>
    </source>
</evidence>
<dbReference type="AlphaFoldDB" id="A0A844CYE8"/>
<reference evidence="2 3" key="1">
    <citation type="submission" date="2019-05" db="EMBL/GenBank/DDBJ databases">
        <title>Roseovarius bejariae sp. nov., a moderately halophylic bacterium isolated from a saline soil in Rambla Salada (Murcia).</title>
        <authorList>
            <person name="Castro D.J."/>
            <person name="Gomez-Altuve A."/>
            <person name="Reina J.C."/>
            <person name="Rodriguez M."/>
            <person name="Sampedro I."/>
            <person name="Llamas I."/>
            <person name="Martinez-Checa F."/>
        </authorList>
    </citation>
    <scope>NUCLEOTIDE SEQUENCE [LARGE SCALE GENOMIC DNA]</scope>
    <source>
        <strain evidence="2 3">A21</strain>
    </source>
</reference>
<sequence>MDDAFKLLSSFRAFSSLLDFVDSAVRIRIKDEHEVSFWNSLVEYIRELSGDRNHIAHNPVVAHGNEDPLEEDWDTVTPKVGPAPSSIATGRQKIHPMPAEELVELHNDFQFVCEILKEYNHAKATLHSLPDKFLQPISRRRPSRSERQAQNQRTH</sequence>
<dbReference type="EMBL" id="SZWE01000001">
    <property type="protein sequence ID" value="MRU15660.1"/>
    <property type="molecule type" value="Genomic_DNA"/>
</dbReference>
<gene>
    <name evidence="2" type="ORF">FDP25_09480</name>
</gene>
<keyword evidence="3" id="KW-1185">Reference proteome</keyword>
<accession>A0A844CYE8</accession>
<evidence type="ECO:0000313" key="2">
    <source>
        <dbReference type="EMBL" id="MRU15660.1"/>
    </source>
</evidence>
<protein>
    <submittedName>
        <fullName evidence="2">Uncharacterized protein</fullName>
    </submittedName>
</protein>
<feature type="region of interest" description="Disordered" evidence="1">
    <location>
        <begin position="133"/>
        <end position="155"/>
    </location>
</feature>
<evidence type="ECO:0000256" key="1">
    <source>
        <dbReference type="SAM" id="MobiDB-lite"/>
    </source>
</evidence>